<dbReference type="Proteomes" id="UP000514462">
    <property type="component" value="Chromosome"/>
</dbReference>
<name>A0AAP9QX18_KLEAE</name>
<protein>
    <submittedName>
        <fullName evidence="1">Uncharacterized protein</fullName>
    </submittedName>
</protein>
<dbReference type="EMBL" id="CP055904">
    <property type="protein sequence ID" value="QMR40347.1"/>
    <property type="molecule type" value="Genomic_DNA"/>
</dbReference>
<reference evidence="2" key="1">
    <citation type="submission" date="2020-06" db="EMBL/GenBank/DDBJ databases">
        <title>REHAB project genomes.</title>
        <authorList>
            <person name="Shaw L.P."/>
        </authorList>
    </citation>
    <scope>NUCLEOTIDE SEQUENCE [LARGE SCALE GENOMIC DNA]</scope>
    <source>
        <strain evidence="2">RHBSTW-00938</strain>
    </source>
</reference>
<evidence type="ECO:0000313" key="1">
    <source>
        <dbReference type="EMBL" id="QMR40347.1"/>
    </source>
</evidence>
<accession>A0AAP9QX18</accession>
<sequence length="60" mass="6725">MTDTLTGEKTVLNPIPCADLKCVQEYIEDSFITYPVNLERFSPYATPDIEVEATPLRCGD</sequence>
<organism evidence="1 2">
    <name type="scientific">Klebsiella aerogenes</name>
    <name type="common">Enterobacter aerogenes</name>
    <dbReference type="NCBI Taxonomy" id="548"/>
    <lineage>
        <taxon>Bacteria</taxon>
        <taxon>Pseudomonadati</taxon>
        <taxon>Pseudomonadota</taxon>
        <taxon>Gammaproteobacteria</taxon>
        <taxon>Enterobacterales</taxon>
        <taxon>Enterobacteriaceae</taxon>
        <taxon>Klebsiella/Raoultella group</taxon>
        <taxon>Klebsiella</taxon>
    </lineage>
</organism>
<dbReference type="AlphaFoldDB" id="A0AAP9QX18"/>
<gene>
    <name evidence="1" type="ORF">HV331_13010</name>
</gene>
<proteinExistence type="predicted"/>
<dbReference type="RefSeq" id="WP_182014407.1">
    <property type="nucleotide sequence ID" value="NZ_CP055904.1"/>
</dbReference>
<evidence type="ECO:0000313" key="2">
    <source>
        <dbReference type="Proteomes" id="UP000514462"/>
    </source>
</evidence>